<feature type="domain" description="Transposase IS116/IS110/IS902 C-terminal" evidence="2">
    <location>
        <begin position="312"/>
        <end position="397"/>
    </location>
</feature>
<name>A0A544SFR1_9BACI</name>
<dbReference type="GO" id="GO:0003677">
    <property type="term" value="F:DNA binding"/>
    <property type="evidence" value="ECO:0007669"/>
    <property type="project" value="InterPro"/>
</dbReference>
<evidence type="ECO:0000313" key="4">
    <source>
        <dbReference type="Proteomes" id="UP000318937"/>
    </source>
</evidence>
<accession>A0A544SFR1</accession>
<organism evidence="3 4">
    <name type="scientific">Psychrobacillus soli</name>
    <dbReference type="NCBI Taxonomy" id="1543965"/>
    <lineage>
        <taxon>Bacteria</taxon>
        <taxon>Bacillati</taxon>
        <taxon>Bacillota</taxon>
        <taxon>Bacilli</taxon>
        <taxon>Bacillales</taxon>
        <taxon>Bacillaceae</taxon>
        <taxon>Psychrobacillus</taxon>
    </lineage>
</organism>
<dbReference type="InterPro" id="IPR003346">
    <property type="entry name" value="Transposase_20"/>
</dbReference>
<dbReference type="NCBIfam" id="NF033542">
    <property type="entry name" value="transpos_IS110"/>
    <property type="match status" value="1"/>
</dbReference>
<dbReference type="Pfam" id="PF01548">
    <property type="entry name" value="DEDD_Tnp_IS110"/>
    <property type="match status" value="1"/>
</dbReference>
<dbReference type="PANTHER" id="PTHR33055">
    <property type="entry name" value="TRANSPOSASE FOR INSERTION SEQUENCE ELEMENT IS1111A"/>
    <property type="match status" value="1"/>
</dbReference>
<dbReference type="OrthoDB" id="9790935at2"/>
<dbReference type="Pfam" id="PF02371">
    <property type="entry name" value="Transposase_20"/>
    <property type="match status" value="1"/>
</dbReference>
<sequence>MVISTFNHIQGNNGSHWNRLMRGENAHQICIVAIDAAKYVHSAMISNIYGDILTKPFDFSASHLGFQKLIEAIEQVKEGYDFQEIVVGIETTGHYYEDLVRMCTDHHFIVRVINAATTAKERETELNYSKTDSIDLMAITQSILHGRGQTSREAIPLLKQLQTFSRAHRTLINASSKAINHIRLYMDHIFREYQGVMMEVDGKMKKVEVFSTFVSKASLYLMRHYPHPSDILTLGKEGLRQVSIEQNLKLRDINIERLIGFASQSVSKPKEDLRAEIILLGLKLDEYALLSNQIEYLKVEMEQVLLQTDGGILLSIPGVGITTAAELTAEMGDLSKFTRPEQLIKMAGTNPIIKQSGGKQAFTYQISRQGREDFRGALYRAGRSMMLQNPAMQEKYKEMKERGKKPGQMYIALGNRLLRLAYAMMTKKQLYHSTQEDYCLQSVIASKLRNKEKQALFYNRYVLV</sequence>
<dbReference type="RefSeq" id="WP_142609551.1">
    <property type="nucleotide sequence ID" value="NZ_VDGG01000091.1"/>
</dbReference>
<reference evidence="3 4" key="1">
    <citation type="submission" date="2019-05" db="EMBL/GenBank/DDBJ databases">
        <title>Psychrobacillus vulpis sp. nov., a new species isolated from feces of a red fox that inhabits in The Tablas de Daimiel Natural Park, Albacete, Spain.</title>
        <authorList>
            <person name="Rodriguez M."/>
            <person name="Reina J.C."/>
            <person name="Bejar V."/>
            <person name="Llamas I."/>
        </authorList>
    </citation>
    <scope>NUCLEOTIDE SEQUENCE [LARGE SCALE GENOMIC DNA]</scope>
    <source>
        <strain evidence="3 4">NHI-2</strain>
    </source>
</reference>
<evidence type="ECO:0000259" key="2">
    <source>
        <dbReference type="Pfam" id="PF02371"/>
    </source>
</evidence>
<dbReference type="EMBL" id="VDGG01000091">
    <property type="protein sequence ID" value="TQR04016.1"/>
    <property type="molecule type" value="Genomic_DNA"/>
</dbReference>
<dbReference type="GO" id="GO:0004803">
    <property type="term" value="F:transposase activity"/>
    <property type="evidence" value="ECO:0007669"/>
    <property type="project" value="InterPro"/>
</dbReference>
<dbReference type="AlphaFoldDB" id="A0A544SFR1"/>
<proteinExistence type="predicted"/>
<comment type="caution">
    <text evidence="3">The sequence shown here is derived from an EMBL/GenBank/DDBJ whole genome shotgun (WGS) entry which is preliminary data.</text>
</comment>
<gene>
    <name evidence="3" type="ORF">FG383_20685</name>
</gene>
<dbReference type="InterPro" id="IPR002525">
    <property type="entry name" value="Transp_IS110-like_N"/>
</dbReference>
<feature type="domain" description="Transposase IS110-like N-terminal" evidence="1">
    <location>
        <begin position="32"/>
        <end position="190"/>
    </location>
</feature>
<evidence type="ECO:0000259" key="1">
    <source>
        <dbReference type="Pfam" id="PF01548"/>
    </source>
</evidence>
<dbReference type="InterPro" id="IPR047650">
    <property type="entry name" value="Transpos_IS110"/>
</dbReference>
<protein>
    <submittedName>
        <fullName evidence="3">IS110 family transposase</fullName>
    </submittedName>
</protein>
<evidence type="ECO:0000313" key="3">
    <source>
        <dbReference type="EMBL" id="TQR04016.1"/>
    </source>
</evidence>
<dbReference type="Proteomes" id="UP000318937">
    <property type="component" value="Unassembled WGS sequence"/>
</dbReference>
<dbReference type="GO" id="GO:0006313">
    <property type="term" value="P:DNA transposition"/>
    <property type="evidence" value="ECO:0007669"/>
    <property type="project" value="InterPro"/>
</dbReference>
<keyword evidence="4" id="KW-1185">Reference proteome</keyword>
<dbReference type="PANTHER" id="PTHR33055:SF15">
    <property type="entry name" value="TRANSPOSASE-RELATED"/>
    <property type="match status" value="1"/>
</dbReference>